<dbReference type="RefSeq" id="WP_120357342.1">
    <property type="nucleotide sequence ID" value="NZ_CP017982.1"/>
</dbReference>
<evidence type="ECO:0000313" key="2">
    <source>
        <dbReference type="Proteomes" id="UP000267794"/>
    </source>
</evidence>
<organism evidence="1 2">
    <name type="scientific">Lactobacillus helveticus</name>
    <name type="common">Lactobacillus suntoryeus</name>
    <dbReference type="NCBI Taxonomy" id="1587"/>
    <lineage>
        <taxon>Bacteria</taxon>
        <taxon>Bacillati</taxon>
        <taxon>Bacillota</taxon>
        <taxon>Bacilli</taxon>
        <taxon>Lactobacillales</taxon>
        <taxon>Lactobacillaceae</taxon>
        <taxon>Lactobacillus</taxon>
    </lineage>
</organism>
<gene>
    <name evidence="1" type="ORF">BC335_0936</name>
</gene>
<dbReference type="AlphaFoldDB" id="A0A386RE93"/>
<evidence type="ECO:0000313" key="1">
    <source>
        <dbReference type="EMBL" id="AYE61424.1"/>
    </source>
</evidence>
<dbReference type="EMBL" id="CP017982">
    <property type="protein sequence ID" value="AYE61424.1"/>
    <property type="molecule type" value="Genomic_DNA"/>
</dbReference>
<sequence length="82" mass="9162">MKPVEQLKSVLAERGYDVISEDGYKMLEKAKILTSVDQARVLAQLVKDIAETNYNAGYLKGSTEQAFEDGKKLGEILNKQNK</sequence>
<reference evidence="1 2" key="1">
    <citation type="submission" date="2016-10" db="EMBL/GenBank/DDBJ databases">
        <title>Complete genomic sequencing of Lactobacillus helveticus LH99 and comparative genome analysis.</title>
        <authorList>
            <person name="Li N."/>
            <person name="You C."/>
            <person name="Liu Z."/>
        </authorList>
    </citation>
    <scope>NUCLEOTIDE SEQUENCE [LARGE SCALE GENOMIC DNA]</scope>
    <source>
        <strain evidence="1 2">LH99</strain>
    </source>
</reference>
<proteinExistence type="predicted"/>
<dbReference type="Proteomes" id="UP000267794">
    <property type="component" value="Chromosome"/>
</dbReference>
<name>A0A386RE93_LACHE</name>
<accession>A0A386RE93</accession>
<protein>
    <submittedName>
        <fullName evidence="1">Uncharacterized protein</fullName>
    </submittedName>
</protein>